<dbReference type="RefSeq" id="WP_182661464.1">
    <property type="nucleotide sequence ID" value="NZ_VKHS01000096.1"/>
</dbReference>
<comment type="caution">
    <text evidence="3">The sequence shown here is derived from an EMBL/GenBank/DDBJ whole genome shotgun (WGS) entry which is preliminary data.</text>
</comment>
<feature type="chain" id="PRO_5039298673" description="Lipoprotein" evidence="2">
    <location>
        <begin position="33"/>
        <end position="203"/>
    </location>
</feature>
<proteinExistence type="predicted"/>
<name>A0A7W3XVZ6_9ACTN</name>
<evidence type="ECO:0000313" key="4">
    <source>
        <dbReference type="Proteomes" id="UP000530234"/>
    </source>
</evidence>
<dbReference type="PROSITE" id="PS51257">
    <property type="entry name" value="PROKAR_LIPOPROTEIN"/>
    <property type="match status" value="1"/>
</dbReference>
<evidence type="ECO:0000256" key="2">
    <source>
        <dbReference type="SAM" id="SignalP"/>
    </source>
</evidence>
<keyword evidence="4" id="KW-1185">Reference proteome</keyword>
<organism evidence="3 4">
    <name type="scientific">Streptomyces calidiresistens</name>
    <dbReference type="NCBI Taxonomy" id="1485586"/>
    <lineage>
        <taxon>Bacteria</taxon>
        <taxon>Bacillati</taxon>
        <taxon>Actinomycetota</taxon>
        <taxon>Actinomycetes</taxon>
        <taxon>Kitasatosporales</taxon>
        <taxon>Streptomycetaceae</taxon>
        <taxon>Streptomyces</taxon>
    </lineage>
</organism>
<feature type="compositionally biased region" description="Low complexity" evidence="1">
    <location>
        <begin position="34"/>
        <end position="51"/>
    </location>
</feature>
<sequence>MGGIRHTPRGGRRGTGATLVALVAATALTLTACGDATDDNGAPGTAPPTGGETAGGDTGGEDDTDAGDAGDAGGDAEEPSDEAFHDRAEDIEEQWPEVEPLASSSDELWRLEGVVEPDPSDTTVTALVGHGDCDLEWGARVHETEDLIILGGWSVEDPDVEVCTEVLLIDEVAVELDSEVGDRVLVDAVTGMDLLGEEFHTTG</sequence>
<evidence type="ECO:0000313" key="3">
    <source>
        <dbReference type="EMBL" id="MBB0229207.1"/>
    </source>
</evidence>
<reference evidence="4" key="1">
    <citation type="submission" date="2019-10" db="EMBL/GenBank/DDBJ databases">
        <title>Streptomyces sp. nov., a novel actinobacterium isolated from alkaline environment.</title>
        <authorList>
            <person name="Golinska P."/>
        </authorList>
    </citation>
    <scope>NUCLEOTIDE SEQUENCE [LARGE SCALE GENOMIC DNA]</scope>
    <source>
        <strain evidence="4">DSM 42108</strain>
    </source>
</reference>
<feature type="compositionally biased region" description="Acidic residues" evidence="1">
    <location>
        <begin position="59"/>
        <end position="81"/>
    </location>
</feature>
<keyword evidence="2" id="KW-0732">Signal</keyword>
<protein>
    <recommendedName>
        <fullName evidence="5">Lipoprotein</fullName>
    </recommendedName>
</protein>
<feature type="signal peptide" evidence="2">
    <location>
        <begin position="1"/>
        <end position="32"/>
    </location>
</feature>
<gene>
    <name evidence="3" type="ORF">FOE67_06695</name>
</gene>
<accession>A0A7W3XVZ6</accession>
<dbReference type="Proteomes" id="UP000530234">
    <property type="component" value="Unassembled WGS sequence"/>
</dbReference>
<dbReference type="EMBL" id="VKHS01000096">
    <property type="protein sequence ID" value="MBB0229207.1"/>
    <property type="molecule type" value="Genomic_DNA"/>
</dbReference>
<feature type="region of interest" description="Disordered" evidence="1">
    <location>
        <begin position="34"/>
        <end position="86"/>
    </location>
</feature>
<evidence type="ECO:0000256" key="1">
    <source>
        <dbReference type="SAM" id="MobiDB-lite"/>
    </source>
</evidence>
<evidence type="ECO:0008006" key="5">
    <source>
        <dbReference type="Google" id="ProtNLM"/>
    </source>
</evidence>
<dbReference type="AlphaFoldDB" id="A0A7W3XVZ6"/>